<comment type="caution">
    <text evidence="1">The sequence shown here is derived from an EMBL/GenBank/DDBJ whole genome shotgun (WGS) entry which is preliminary data.</text>
</comment>
<evidence type="ECO:0000313" key="2">
    <source>
        <dbReference type="Proteomes" id="UP000283090"/>
    </source>
</evidence>
<dbReference type="GeneID" id="93590560"/>
<sequence length="66" mass="7452">MDIITQGEAAAMRDWWAESRDFYYSASAQTIITCGIVEKYENQSVIRLHLPLSSIVETKSLLPSIC</sequence>
<organism evidence="1 2">
    <name type="scientific">Arthrobotrys flagrans</name>
    <name type="common">Nematode-trapping fungus</name>
    <name type="synonym">Trichothecium flagrans</name>
    <dbReference type="NCBI Taxonomy" id="97331"/>
    <lineage>
        <taxon>Eukaryota</taxon>
        <taxon>Fungi</taxon>
        <taxon>Dikarya</taxon>
        <taxon>Ascomycota</taxon>
        <taxon>Pezizomycotina</taxon>
        <taxon>Orbiliomycetes</taxon>
        <taxon>Orbiliales</taxon>
        <taxon>Orbiliaceae</taxon>
        <taxon>Arthrobotrys</taxon>
    </lineage>
</organism>
<dbReference type="EMBL" id="SAEB01000012">
    <property type="protein sequence ID" value="RVD80351.1"/>
    <property type="molecule type" value="Genomic_DNA"/>
</dbReference>
<dbReference type="VEuPathDB" id="FungiDB:DFL_008249"/>
<proteinExistence type="predicted"/>
<keyword evidence="2" id="KW-1185">Reference proteome</keyword>
<dbReference type="Proteomes" id="UP000283090">
    <property type="component" value="Unassembled WGS sequence"/>
</dbReference>
<evidence type="ECO:0000313" key="1">
    <source>
        <dbReference type="EMBL" id="RVD80351.1"/>
    </source>
</evidence>
<dbReference type="AlphaFoldDB" id="A0A436ZN76"/>
<protein>
    <submittedName>
        <fullName evidence="1">Uncharacterized protein</fullName>
    </submittedName>
</protein>
<reference evidence="1 2" key="1">
    <citation type="submission" date="2019-01" db="EMBL/GenBank/DDBJ databases">
        <title>Intercellular communication is required for trap formation in the nematode-trapping fungus Duddingtonia flagrans.</title>
        <authorList>
            <person name="Youssar L."/>
            <person name="Wernet V."/>
            <person name="Hensel N."/>
            <person name="Hildebrandt H.-G."/>
            <person name="Fischer R."/>
        </authorList>
    </citation>
    <scope>NUCLEOTIDE SEQUENCE [LARGE SCALE GENOMIC DNA]</scope>
    <source>
        <strain evidence="1 2">CBS H-5679</strain>
    </source>
</reference>
<gene>
    <name evidence="1" type="ORF">DFL_008249</name>
</gene>
<dbReference type="RefSeq" id="XP_067485895.1">
    <property type="nucleotide sequence ID" value="XM_067637957.1"/>
</dbReference>
<name>A0A436ZN76_ARTFL</name>
<accession>A0A436ZN76</accession>